<comment type="similarity">
    <text evidence="1">Belongs to the leucine-binding protein family.</text>
</comment>
<evidence type="ECO:0000256" key="3">
    <source>
        <dbReference type="SAM" id="SignalP"/>
    </source>
</evidence>
<keyword evidence="2 3" id="KW-0732">Signal</keyword>
<dbReference type="CDD" id="cd06333">
    <property type="entry name" value="PBP1_ABC_RPA1789-like"/>
    <property type="match status" value="1"/>
</dbReference>
<sequence>MRMKKTLIGLMVAGASGALWAEIVVGVSASTTGPGASLGLHVANAVAILPKTIAGEPVRYVMLDDGSDPTLGAKNVRRLVSEDKVDVIIGSSTVPVALSQGAVANESRVAFLALCPIPIDPAKQSYLYAVPQPIPLMLDAVVEHMQANKVKKVGYIGFADSWGDLNLRSLKGLGEKNGIEVTTDERYARPDTSVTAQMLKVLSTSPDAVFVGASGTPAALPQIAAADRGYRKPMYHTHGVVNNDFIRVGGKRAEGAIAPTGPVVVAEQLPADNPLKAPGLEFLKKYEGAYGAGSRNAFAAYAWDAGAIIQAAVPVALKKAKPGTPEFRQAMRDAIESNNNVLGTHAVYNMSPTDHYGVDKRARVLVRVQDGEWKLLR</sequence>
<evidence type="ECO:0000313" key="5">
    <source>
        <dbReference type="EMBL" id="TFY97560.1"/>
    </source>
</evidence>
<protein>
    <submittedName>
        <fullName evidence="5">ABC transporter substrate-binding protein</fullName>
    </submittedName>
</protein>
<dbReference type="InterPro" id="IPR028082">
    <property type="entry name" value="Peripla_BP_I"/>
</dbReference>
<keyword evidence="6" id="KW-1185">Reference proteome</keyword>
<evidence type="ECO:0000259" key="4">
    <source>
        <dbReference type="Pfam" id="PF13458"/>
    </source>
</evidence>
<dbReference type="Proteomes" id="UP000297564">
    <property type="component" value="Unassembled WGS sequence"/>
</dbReference>
<dbReference type="EMBL" id="SMLL01000007">
    <property type="protein sequence ID" value="TFY97560.1"/>
    <property type="molecule type" value="Genomic_DNA"/>
</dbReference>
<dbReference type="Pfam" id="PF13458">
    <property type="entry name" value="Peripla_BP_6"/>
    <property type="match status" value="1"/>
</dbReference>
<dbReference type="InterPro" id="IPR028081">
    <property type="entry name" value="Leu-bd"/>
</dbReference>
<dbReference type="PANTHER" id="PTHR30483">
    <property type="entry name" value="LEUCINE-SPECIFIC-BINDING PROTEIN"/>
    <property type="match status" value="1"/>
</dbReference>
<accession>A0A4Z0BFH3</accession>
<evidence type="ECO:0000256" key="2">
    <source>
        <dbReference type="ARBA" id="ARBA00022729"/>
    </source>
</evidence>
<dbReference type="Gene3D" id="3.40.50.2300">
    <property type="match status" value="2"/>
</dbReference>
<dbReference type="PANTHER" id="PTHR30483:SF38">
    <property type="entry name" value="BLR7848 PROTEIN"/>
    <property type="match status" value="1"/>
</dbReference>
<dbReference type="OrthoDB" id="5290698at2"/>
<dbReference type="AlphaFoldDB" id="A0A4Z0BFH3"/>
<comment type="caution">
    <text evidence="5">The sequence shown here is derived from an EMBL/GenBank/DDBJ whole genome shotgun (WGS) entry which is preliminary data.</text>
</comment>
<feature type="domain" description="Leucine-binding protein" evidence="4">
    <location>
        <begin position="22"/>
        <end position="346"/>
    </location>
</feature>
<name>A0A4Z0BFH3_9BURK</name>
<dbReference type="InterPro" id="IPR051010">
    <property type="entry name" value="BCAA_transport"/>
</dbReference>
<evidence type="ECO:0000313" key="6">
    <source>
        <dbReference type="Proteomes" id="UP000297564"/>
    </source>
</evidence>
<gene>
    <name evidence="5" type="ORF">EZ242_18200</name>
</gene>
<reference evidence="5 6" key="1">
    <citation type="submission" date="2019-03" db="EMBL/GenBank/DDBJ databases">
        <title>Ramlibacter rhizophilus CCTCC AB2015357, whole genome shotgun sequence.</title>
        <authorList>
            <person name="Zhang X."/>
            <person name="Feng G."/>
            <person name="Zhu H."/>
        </authorList>
    </citation>
    <scope>NUCLEOTIDE SEQUENCE [LARGE SCALE GENOMIC DNA]</scope>
    <source>
        <strain evidence="5 6">CCTCC AB2015357</strain>
    </source>
</reference>
<feature type="chain" id="PRO_5021508908" evidence="3">
    <location>
        <begin position="22"/>
        <end position="377"/>
    </location>
</feature>
<proteinExistence type="inferred from homology"/>
<dbReference type="SUPFAM" id="SSF53822">
    <property type="entry name" value="Periplasmic binding protein-like I"/>
    <property type="match status" value="1"/>
</dbReference>
<feature type="signal peptide" evidence="3">
    <location>
        <begin position="1"/>
        <end position="21"/>
    </location>
</feature>
<organism evidence="5 6">
    <name type="scientific">Ramlibacter rhizophilus</name>
    <dbReference type="NCBI Taxonomy" id="1781167"/>
    <lineage>
        <taxon>Bacteria</taxon>
        <taxon>Pseudomonadati</taxon>
        <taxon>Pseudomonadota</taxon>
        <taxon>Betaproteobacteria</taxon>
        <taxon>Burkholderiales</taxon>
        <taxon>Comamonadaceae</taxon>
        <taxon>Ramlibacter</taxon>
    </lineage>
</organism>
<evidence type="ECO:0000256" key="1">
    <source>
        <dbReference type="ARBA" id="ARBA00010062"/>
    </source>
</evidence>